<dbReference type="GO" id="GO:0008843">
    <property type="term" value="F:endochitinase activity"/>
    <property type="evidence" value="ECO:0007669"/>
    <property type="project" value="UniProtKB-EC"/>
</dbReference>
<organism evidence="2">
    <name type="scientific">hydrothermal vent metagenome</name>
    <dbReference type="NCBI Taxonomy" id="652676"/>
    <lineage>
        <taxon>unclassified sequences</taxon>
        <taxon>metagenomes</taxon>
        <taxon>ecological metagenomes</taxon>
    </lineage>
</organism>
<dbReference type="GO" id="GO:0015012">
    <property type="term" value="P:heparan sulfate proteoglycan biosynthetic process"/>
    <property type="evidence" value="ECO:0007669"/>
    <property type="project" value="InterPro"/>
</dbReference>
<proteinExistence type="predicted"/>
<dbReference type="GO" id="GO:0047464">
    <property type="term" value="F:heparosan-N-sulfate-glucuronate 5-epimerase activity"/>
    <property type="evidence" value="ECO:0007669"/>
    <property type="project" value="InterPro"/>
</dbReference>
<dbReference type="InterPro" id="IPR013783">
    <property type="entry name" value="Ig-like_fold"/>
</dbReference>
<protein>
    <submittedName>
        <fullName evidence="2">Chitinase</fullName>
        <ecNumber evidence="2">3.2.1.14</ecNumber>
    </submittedName>
</protein>
<dbReference type="InterPro" id="IPR039721">
    <property type="entry name" value="C5-epimerase"/>
</dbReference>
<keyword evidence="2" id="KW-0378">Hydrolase</keyword>
<gene>
    <name evidence="2" type="ORF">MNB_SV-14-664</name>
</gene>
<dbReference type="Gene3D" id="2.60.40.10">
    <property type="entry name" value="Immunoglobulins"/>
    <property type="match status" value="2"/>
</dbReference>
<sequence>MKTKNYLLFFLLLYTVSTYASTYEDAEDNSISRWFIPSSATIANLFDTDKSSRVITFNSASYQYYRFKNPINSSSKNIKWDMKTSNPFFIYILVQTTDGDRLLYYNGINRNYKMSGIAIHHGLGNNAINNQWHTYSRDLDSDIKDFEPNNNFISIKSFKIKAINTFSIDNLETTGGDSTPPVITLNGDSNITLTKGSNYIEQNATAIDAVDGRVDVIITGTVDTSTIGSYTLTYTATDNSGNSASIERKIDIVDSNNETIFTIEDAEDSSTNGWTLSSGANIENIYDNLKQSRVIHLYSDSYQYYNIRGLYNRKFKKIRWDMRISGAFFVYIGVTTTSGYRLLYYNAVDKDNGITKTAIHHGLGVEAKNGEWQTFTRNIEQDIKDYEPNNELISIDSFKIRAINDVYVDDIELFGNVDNTPPVITLNGDSVIRILQGDTYVEQNATAIDDRDGNVNVQIIGDVDTSQVRIYLINYIATDRAGNSASKIRVVHVCDRNESSYLYKEGFEDKNASDYLVYKASTNGRFNLSNSKFLFDKSDYTEGNQSLKVEINIPGLGDNVPWYYYLKIPMNPVLDLEGNLSLSMEMKFNSNDSSDVEIGLGLDLPYYPTSSGLKRIFSFKNKKSGIWEHIEMDNIPQETLAHANNWLNKYLYDGDINDIGRALNGIVLLVKGKGKVSCSVNLDNIKIGGTQLNPNDFKSLYTTRWSNYIRRIKGKIAKRIEKRDALRALPDISNFALCSVEQERYNYAKNSLARINDIIDEMNNKILNGYFAPSLMEELDGLLKAYEGTVALLEDSLNNQNQKIKVLDMPSMKYYRLTGDNTPLLSELNGYNLRMTAGEYKSVAMLLVPMCQDAGELHLEISELNGVGSSIPSENLDFYVAKLWYQAGLNTTAKVGKFMTQELLLKDENLVKVDFGTKSNKLRIKYNSSGSNDYIPIGHATDSFPDTKTITFNDAKRLQPFRFNGSRHKLLWGIVHIPTGTASGEYNATVKIVDSANNVLKEIPININVLPFVLDEPLLKYSLYYIGKLNEQAYPVDSHYKTSAQELLELKDMKKHGVMYPTSYDTLATLNDTLVLRNRVGLPKDRFYTFGLRADRYSMDNIENNIYDYKSILADNGYLADELYLYANEEISKYELKLELDSIRRVHLAGAKTFTAGYNYFYDVLGNDLDMFVYHKGPLNKDATKQVQKWHNSGKEIFAYSAPQVGIENPEVYRRNFGCKLWQKGFDGALNWAYQAKRGAFWNDFDGGSSSFREEAFTYPTTDGIVGTIEWEGFREAITDVRYISTLVNLINRESNSGADVTSLNNFISNIDCNSDLDVLRENIINEIMKLKE</sequence>
<evidence type="ECO:0000259" key="1">
    <source>
        <dbReference type="Pfam" id="PF16403"/>
    </source>
</evidence>
<name>A0A1W1CBC3_9ZZZZ</name>
<dbReference type="InterPro" id="IPR032179">
    <property type="entry name" value="Cry22Aa_Ig-like"/>
</dbReference>
<dbReference type="EMBL" id="FPHN01000150">
    <property type="protein sequence ID" value="SFV63074.1"/>
    <property type="molecule type" value="Genomic_DNA"/>
</dbReference>
<reference evidence="2" key="1">
    <citation type="submission" date="2016-10" db="EMBL/GenBank/DDBJ databases">
        <authorList>
            <person name="de Groot N.N."/>
        </authorList>
    </citation>
    <scope>NUCLEOTIDE SEQUENCE</scope>
</reference>
<dbReference type="Pfam" id="PF16403">
    <property type="entry name" value="Bact_surface_Ig-like"/>
    <property type="match status" value="2"/>
</dbReference>
<dbReference type="PANTHER" id="PTHR13174">
    <property type="entry name" value="D-GLUCURONYL C5-EPIMERASE"/>
    <property type="match status" value="1"/>
</dbReference>
<dbReference type="GO" id="GO:0005794">
    <property type="term" value="C:Golgi apparatus"/>
    <property type="evidence" value="ECO:0007669"/>
    <property type="project" value="TreeGrafter"/>
</dbReference>
<keyword evidence="2" id="KW-0326">Glycosidase</keyword>
<feature type="domain" description="Pesticidal crystal protein Cry22Aa Ig-like" evidence="1">
    <location>
        <begin position="183"/>
        <end position="251"/>
    </location>
</feature>
<dbReference type="EC" id="3.2.1.14" evidence="2"/>
<evidence type="ECO:0000313" key="2">
    <source>
        <dbReference type="EMBL" id="SFV63074.1"/>
    </source>
</evidence>
<feature type="domain" description="Pesticidal crystal protein Cry22Aa Ig-like" evidence="1">
    <location>
        <begin position="424"/>
        <end position="493"/>
    </location>
</feature>
<accession>A0A1W1CBC3</accession>
<dbReference type="PANTHER" id="PTHR13174:SF3">
    <property type="entry name" value="D-GLUCURONYL C5-EPIMERASE"/>
    <property type="match status" value="1"/>
</dbReference>